<reference evidence="1 2" key="1">
    <citation type="submission" date="2018-01" db="EMBL/GenBank/DDBJ databases">
        <title>Comparison of the Chinese Bamboo Partridge and Red Junglefowl genome sequences highlights the importance of demography in genome evolution.</title>
        <authorList>
            <person name="Tiley G.P."/>
            <person name="Kimball R.T."/>
            <person name="Braun E.L."/>
            <person name="Burleigh J.G."/>
        </authorList>
    </citation>
    <scope>NUCLEOTIDE SEQUENCE [LARGE SCALE GENOMIC DNA]</scope>
    <source>
        <strain evidence="1">RTK389</strain>
        <tissue evidence="1">Blood</tissue>
    </source>
</reference>
<dbReference type="EMBL" id="PPHD01006341">
    <property type="protein sequence ID" value="POI32238.1"/>
    <property type="molecule type" value="Genomic_DNA"/>
</dbReference>
<organism evidence="1 2">
    <name type="scientific">Bambusicola thoracicus</name>
    <name type="common">Chinese bamboo-partridge</name>
    <name type="synonym">Perdix thoracica</name>
    <dbReference type="NCBI Taxonomy" id="9083"/>
    <lineage>
        <taxon>Eukaryota</taxon>
        <taxon>Metazoa</taxon>
        <taxon>Chordata</taxon>
        <taxon>Craniata</taxon>
        <taxon>Vertebrata</taxon>
        <taxon>Euteleostomi</taxon>
        <taxon>Archelosauria</taxon>
        <taxon>Archosauria</taxon>
        <taxon>Dinosauria</taxon>
        <taxon>Saurischia</taxon>
        <taxon>Theropoda</taxon>
        <taxon>Coelurosauria</taxon>
        <taxon>Aves</taxon>
        <taxon>Neognathae</taxon>
        <taxon>Galloanserae</taxon>
        <taxon>Galliformes</taxon>
        <taxon>Phasianidae</taxon>
        <taxon>Perdicinae</taxon>
        <taxon>Bambusicola</taxon>
    </lineage>
</organism>
<dbReference type="AlphaFoldDB" id="A0A2P4T794"/>
<protein>
    <submittedName>
        <fullName evidence="1">Uncharacterized protein</fullName>
    </submittedName>
</protein>
<name>A0A2P4T794_BAMTH</name>
<evidence type="ECO:0000313" key="1">
    <source>
        <dbReference type="EMBL" id="POI32238.1"/>
    </source>
</evidence>
<proteinExistence type="predicted"/>
<feature type="non-terminal residue" evidence="1">
    <location>
        <position position="1"/>
    </location>
</feature>
<accession>A0A2P4T794</accession>
<keyword evidence="2" id="KW-1185">Reference proteome</keyword>
<dbReference type="Proteomes" id="UP000237246">
    <property type="component" value="Unassembled WGS sequence"/>
</dbReference>
<evidence type="ECO:0000313" key="2">
    <source>
        <dbReference type="Proteomes" id="UP000237246"/>
    </source>
</evidence>
<comment type="caution">
    <text evidence="1">The sequence shown here is derived from an EMBL/GenBank/DDBJ whole genome shotgun (WGS) entry which is preliminary data.</text>
</comment>
<sequence length="119" mass="12578">KLDFFPTTQHCFGLGGSSGGLPLSQSQLWAGDSSPGLLLRQQSHSFTPCTVPCGTRTFPDPDPTRVTSASPVPPCTPFPPPKVTLGIRPVQCSTAAAPSSKGTHCPFLKKEQNQCRAQT</sequence>
<gene>
    <name evidence="1" type="ORF">CIB84_004010</name>
</gene>